<keyword evidence="2" id="KW-0539">Nucleus</keyword>
<dbReference type="Proteomes" id="UP001492380">
    <property type="component" value="Unassembled WGS sequence"/>
</dbReference>
<dbReference type="EMBL" id="JBBWRZ010000002">
    <property type="protein sequence ID" value="KAK8244287.1"/>
    <property type="molecule type" value="Genomic_DNA"/>
</dbReference>
<evidence type="ECO:0000313" key="4">
    <source>
        <dbReference type="EMBL" id="KAK8244287.1"/>
    </source>
</evidence>
<organism evidence="4 5">
    <name type="scientific">Phyllosticta capitalensis</name>
    <dbReference type="NCBI Taxonomy" id="121624"/>
    <lineage>
        <taxon>Eukaryota</taxon>
        <taxon>Fungi</taxon>
        <taxon>Dikarya</taxon>
        <taxon>Ascomycota</taxon>
        <taxon>Pezizomycotina</taxon>
        <taxon>Dothideomycetes</taxon>
        <taxon>Dothideomycetes incertae sedis</taxon>
        <taxon>Botryosphaeriales</taxon>
        <taxon>Phyllostictaceae</taxon>
        <taxon>Phyllosticta</taxon>
    </lineage>
</organism>
<dbReference type="Pfam" id="PF00730">
    <property type="entry name" value="HhH-GPD"/>
    <property type="match status" value="1"/>
</dbReference>
<dbReference type="InterPro" id="IPR011257">
    <property type="entry name" value="DNA_glycosylase"/>
</dbReference>
<feature type="non-terminal residue" evidence="4">
    <location>
        <position position="221"/>
    </location>
</feature>
<sequence>SCLPFPPTTAQKFGLIQEELADEPLNLLIACMLLNKTKGIGAIPKFWELMERYPTVDELVAANFVDLVEMLRPLGLQNRKSESLILLCKHWTRNPPKKGTRYRMMDYPFKGAHKDIPTGITLADDDPRVSAFEVCHLPFVGDYALDSWRIFCRDKLRGLADGYKGEGAEPGFEPEWKRVIPKDKELRAFLRWMWLREGWLWDPETGNKKRASEDKATASEL</sequence>
<dbReference type="InterPro" id="IPR045138">
    <property type="entry name" value="MeCP2/MBD4"/>
</dbReference>
<evidence type="ECO:0000313" key="5">
    <source>
        <dbReference type="Proteomes" id="UP001492380"/>
    </source>
</evidence>
<evidence type="ECO:0000259" key="3">
    <source>
        <dbReference type="Pfam" id="PF00730"/>
    </source>
</evidence>
<protein>
    <submittedName>
        <fullName evidence="4">DNA glycosylase</fullName>
    </submittedName>
</protein>
<dbReference type="PANTHER" id="PTHR15074:SF0">
    <property type="entry name" value="METHYL-CPG-BINDING DOMAIN PROTEIN 4-LIKE PROTEIN"/>
    <property type="match status" value="1"/>
</dbReference>
<dbReference type="InterPro" id="IPR003265">
    <property type="entry name" value="HhH-GPD_domain"/>
</dbReference>
<evidence type="ECO:0000256" key="1">
    <source>
        <dbReference type="ARBA" id="ARBA00004123"/>
    </source>
</evidence>
<comment type="subcellular location">
    <subcellularLocation>
        <location evidence="1">Nucleus</location>
    </subcellularLocation>
</comment>
<dbReference type="SUPFAM" id="SSF48150">
    <property type="entry name" value="DNA-glycosylase"/>
    <property type="match status" value="1"/>
</dbReference>
<keyword evidence="5" id="KW-1185">Reference proteome</keyword>
<name>A0ABR1Z021_9PEZI</name>
<gene>
    <name evidence="4" type="ORF">HDK90DRAFT_386995</name>
</gene>
<reference evidence="4 5" key="1">
    <citation type="submission" date="2024-04" db="EMBL/GenBank/DDBJ databases">
        <title>Phyllosticta paracitricarpa is synonymous to the EU quarantine fungus P. citricarpa based on phylogenomic analyses.</title>
        <authorList>
            <consortium name="Lawrence Berkeley National Laboratory"/>
            <person name="Van Ingen-Buijs V.A."/>
            <person name="Van Westerhoven A.C."/>
            <person name="Haridas S."/>
            <person name="Skiadas P."/>
            <person name="Martin F."/>
            <person name="Groenewald J.Z."/>
            <person name="Crous P.W."/>
            <person name="Seidl M.F."/>
        </authorList>
    </citation>
    <scope>NUCLEOTIDE SEQUENCE [LARGE SCALE GENOMIC DNA]</scope>
    <source>
        <strain evidence="4 5">CBS 123374</strain>
    </source>
</reference>
<comment type="caution">
    <text evidence="4">The sequence shown here is derived from an EMBL/GenBank/DDBJ whole genome shotgun (WGS) entry which is preliminary data.</text>
</comment>
<accession>A0ABR1Z021</accession>
<evidence type="ECO:0000256" key="2">
    <source>
        <dbReference type="ARBA" id="ARBA00023242"/>
    </source>
</evidence>
<proteinExistence type="predicted"/>
<feature type="non-terminal residue" evidence="4">
    <location>
        <position position="1"/>
    </location>
</feature>
<feature type="domain" description="HhH-GPD" evidence="3">
    <location>
        <begin position="29"/>
        <end position="156"/>
    </location>
</feature>
<dbReference type="Gene3D" id="1.10.340.30">
    <property type="entry name" value="Hypothetical protein, domain 2"/>
    <property type="match status" value="1"/>
</dbReference>
<dbReference type="PANTHER" id="PTHR15074">
    <property type="entry name" value="METHYL-CPG-BINDING PROTEIN"/>
    <property type="match status" value="1"/>
</dbReference>